<keyword evidence="2" id="KW-1185">Reference proteome</keyword>
<evidence type="ECO:0000313" key="2">
    <source>
        <dbReference type="Proteomes" id="UP001261666"/>
    </source>
</evidence>
<protein>
    <submittedName>
        <fullName evidence="1">Uncharacterized protein</fullName>
    </submittedName>
</protein>
<gene>
    <name evidence="1" type="ORF">QE364_000663</name>
</gene>
<reference evidence="1" key="1">
    <citation type="submission" date="2023-08" db="EMBL/GenBank/DDBJ databases">
        <title>Functional and genomic diversity of the sorghum phyllosphere microbiome.</title>
        <authorList>
            <person name="Shade A."/>
        </authorList>
    </citation>
    <scope>NUCLEOTIDE SEQUENCE</scope>
    <source>
        <strain evidence="1">SORGH_AS_0885</strain>
    </source>
</reference>
<proteinExistence type="predicted"/>
<evidence type="ECO:0000313" key="1">
    <source>
        <dbReference type="EMBL" id="MDR6208971.1"/>
    </source>
</evidence>
<sequence length="113" mass="12071">MARDPRRTAGEAVLADLAVDYLGRPGVGQRRMFSGDSLTVHDKIFGFVDTEGNLVVKVPADRADELAAAGAHRMRMGRGEAREWVGVPPAADDSDALWGRVLAESFAYVTGGV</sequence>
<comment type="caution">
    <text evidence="1">The sequence shown here is derived from an EMBL/GenBank/DDBJ whole genome shotgun (WGS) entry which is preliminary data.</text>
</comment>
<organism evidence="1 2">
    <name type="scientific">Nocardioides zeae</name>
    <dbReference type="NCBI Taxonomy" id="1457234"/>
    <lineage>
        <taxon>Bacteria</taxon>
        <taxon>Bacillati</taxon>
        <taxon>Actinomycetota</taxon>
        <taxon>Actinomycetes</taxon>
        <taxon>Propionibacteriales</taxon>
        <taxon>Nocardioidaceae</taxon>
        <taxon>Nocardioides</taxon>
    </lineage>
</organism>
<name>A0ACC6IDX7_9ACTN</name>
<accession>A0ACC6IDX7</accession>
<dbReference type="Proteomes" id="UP001261666">
    <property type="component" value="Unassembled WGS sequence"/>
</dbReference>
<dbReference type="EMBL" id="JAVIZJ010000002">
    <property type="protein sequence ID" value="MDR6208971.1"/>
    <property type="molecule type" value="Genomic_DNA"/>
</dbReference>